<reference evidence="2" key="1">
    <citation type="journal article" date="2019" name="Int. J. Syst. Evol. Microbiol.">
        <title>The Global Catalogue of Microorganisms (GCM) 10K type strain sequencing project: providing services to taxonomists for standard genome sequencing and annotation.</title>
        <authorList>
            <consortium name="The Broad Institute Genomics Platform"/>
            <consortium name="The Broad Institute Genome Sequencing Center for Infectious Disease"/>
            <person name="Wu L."/>
            <person name="Ma J."/>
        </authorList>
    </citation>
    <scope>NUCLEOTIDE SEQUENCE [LARGE SCALE GENOMIC DNA]</scope>
    <source>
        <strain evidence="2">CCM 7043</strain>
    </source>
</reference>
<keyword evidence="2" id="KW-1185">Reference proteome</keyword>
<name>A0ABW4V022_9MICO</name>
<dbReference type="EMBL" id="JBHUHF010000001">
    <property type="protein sequence ID" value="MFD2024136.1"/>
    <property type="molecule type" value="Genomic_DNA"/>
</dbReference>
<dbReference type="RefSeq" id="WP_377196101.1">
    <property type="nucleotide sequence ID" value="NZ_JBHUHF010000001.1"/>
</dbReference>
<protein>
    <recommendedName>
        <fullName evidence="3">Rv3651-like N-terminal domain-containing protein</fullName>
    </recommendedName>
</protein>
<evidence type="ECO:0000313" key="1">
    <source>
        <dbReference type="EMBL" id="MFD2024136.1"/>
    </source>
</evidence>
<accession>A0ABW4V022</accession>
<proteinExistence type="predicted"/>
<dbReference type="Proteomes" id="UP001597338">
    <property type="component" value="Unassembled WGS sequence"/>
</dbReference>
<sequence>MPVQLDVGSWGLFCGHGGRQLVLIDDQPCGPISARKITRPIPRRLLLDQNRVTHAYENGSATTETVTHSGTEWTVALRPVFSPRSSTLIGVLAAVSSADQALPDPPLVGSWEWEIERHPNGQPTSHRRTYWDQNLFQIYDVDPSIAQLRQDQGYWEAGEWATGLIDQTDQMRLSASIRDSIQDGLKGISGTLRCLTYSVVTGYGSSSQGRRHLRMVGQVVPVEPGDDKIVLQGFSYDAPSTFHDLALEHDAARVDDVLRGVMELATEPIAVVDGTTLDVLMTSQSWRRAGFGHIGGLGDFANGASGELRAFIATAAAGVTEEPRSMVVDLRRVDGSVKTVRITVTSVRSGAQGRDAVIRLDL</sequence>
<comment type="caution">
    <text evidence="1">The sequence shown here is derived from an EMBL/GenBank/DDBJ whole genome shotgun (WGS) entry which is preliminary data.</text>
</comment>
<evidence type="ECO:0008006" key="3">
    <source>
        <dbReference type="Google" id="ProtNLM"/>
    </source>
</evidence>
<evidence type="ECO:0000313" key="2">
    <source>
        <dbReference type="Proteomes" id="UP001597338"/>
    </source>
</evidence>
<gene>
    <name evidence="1" type="ORF">ACFSL2_01275</name>
</gene>
<organism evidence="1 2">
    <name type="scientific">Promicromonospora aerolata</name>
    <dbReference type="NCBI Taxonomy" id="195749"/>
    <lineage>
        <taxon>Bacteria</taxon>
        <taxon>Bacillati</taxon>
        <taxon>Actinomycetota</taxon>
        <taxon>Actinomycetes</taxon>
        <taxon>Micrococcales</taxon>
        <taxon>Promicromonosporaceae</taxon>
        <taxon>Promicromonospora</taxon>
    </lineage>
</organism>